<organism evidence="4 5">
    <name type="scientific">Halosegnis marinus</name>
    <dbReference type="NCBI Taxonomy" id="3034023"/>
    <lineage>
        <taxon>Archaea</taxon>
        <taxon>Methanobacteriati</taxon>
        <taxon>Methanobacteriota</taxon>
        <taxon>Stenosarchaea group</taxon>
        <taxon>Halobacteria</taxon>
        <taxon>Halobacteriales</taxon>
        <taxon>Natronomonadaceae</taxon>
        <taxon>Halosegnis</taxon>
    </lineage>
</organism>
<dbReference type="SUPFAM" id="SSF54637">
    <property type="entry name" value="Thioesterase/thiol ester dehydrase-isomerase"/>
    <property type="match status" value="1"/>
</dbReference>
<dbReference type="EC" id="3.1.2.-" evidence="4"/>
<comment type="similarity">
    <text evidence="1">Belongs to the thioesterase PaaI family.</text>
</comment>
<gene>
    <name evidence="4" type="ORF">ACFQJ4_12770</name>
</gene>
<dbReference type="EMBL" id="JBHTAP010000001">
    <property type="protein sequence ID" value="MFC7236189.1"/>
    <property type="molecule type" value="Genomic_DNA"/>
</dbReference>
<dbReference type="Gene3D" id="3.10.129.10">
    <property type="entry name" value="Hotdog Thioesterase"/>
    <property type="match status" value="1"/>
</dbReference>
<dbReference type="Pfam" id="PF03061">
    <property type="entry name" value="4HBT"/>
    <property type="match status" value="1"/>
</dbReference>
<dbReference type="AlphaFoldDB" id="A0ABD5ZRI1"/>
<proteinExistence type="inferred from homology"/>
<accession>A0ABD5ZRI1</accession>
<dbReference type="GO" id="GO:0016787">
    <property type="term" value="F:hydrolase activity"/>
    <property type="evidence" value="ECO:0007669"/>
    <property type="project" value="UniProtKB-KW"/>
</dbReference>
<evidence type="ECO:0000259" key="3">
    <source>
        <dbReference type="Pfam" id="PF03061"/>
    </source>
</evidence>
<comment type="caution">
    <text evidence="4">The sequence shown here is derived from an EMBL/GenBank/DDBJ whole genome shotgun (WGS) entry which is preliminary data.</text>
</comment>
<evidence type="ECO:0000313" key="5">
    <source>
        <dbReference type="Proteomes" id="UP001596398"/>
    </source>
</evidence>
<keyword evidence="5" id="KW-1185">Reference proteome</keyword>
<dbReference type="NCBIfam" id="TIGR00369">
    <property type="entry name" value="unchar_dom_1"/>
    <property type="match status" value="1"/>
</dbReference>
<evidence type="ECO:0000256" key="2">
    <source>
        <dbReference type="ARBA" id="ARBA00022801"/>
    </source>
</evidence>
<dbReference type="PANTHER" id="PTHR21660:SF1">
    <property type="entry name" value="ACYL-COENZYME A THIOESTERASE 13"/>
    <property type="match status" value="1"/>
</dbReference>
<dbReference type="PANTHER" id="PTHR21660">
    <property type="entry name" value="THIOESTERASE SUPERFAMILY MEMBER-RELATED"/>
    <property type="match status" value="1"/>
</dbReference>
<dbReference type="GeneID" id="79267900"/>
<reference evidence="4 5" key="1">
    <citation type="journal article" date="2019" name="Int. J. Syst. Evol. Microbiol.">
        <title>The Global Catalogue of Microorganisms (GCM) 10K type strain sequencing project: providing services to taxonomists for standard genome sequencing and annotation.</title>
        <authorList>
            <consortium name="The Broad Institute Genomics Platform"/>
            <consortium name="The Broad Institute Genome Sequencing Center for Infectious Disease"/>
            <person name="Wu L."/>
            <person name="Ma J."/>
        </authorList>
    </citation>
    <scope>NUCLEOTIDE SEQUENCE [LARGE SCALE GENOMIC DNA]</scope>
    <source>
        <strain evidence="4 5">DT85</strain>
    </source>
</reference>
<dbReference type="InterPro" id="IPR006683">
    <property type="entry name" value="Thioestr_dom"/>
</dbReference>
<evidence type="ECO:0000313" key="4">
    <source>
        <dbReference type="EMBL" id="MFC7236189.1"/>
    </source>
</evidence>
<dbReference type="InterPro" id="IPR029069">
    <property type="entry name" value="HotDog_dom_sf"/>
</dbReference>
<dbReference type="RefSeq" id="WP_276234344.1">
    <property type="nucleotide sequence ID" value="NZ_CP119802.1"/>
</dbReference>
<name>A0ABD5ZRI1_9EURY</name>
<protein>
    <submittedName>
        <fullName evidence="4">PaaI family thioesterase</fullName>
        <ecNumber evidence="4">3.1.2.-</ecNumber>
    </submittedName>
</protein>
<dbReference type="InterPro" id="IPR039298">
    <property type="entry name" value="ACOT13"/>
</dbReference>
<dbReference type="CDD" id="cd03443">
    <property type="entry name" value="PaaI_thioesterase"/>
    <property type="match status" value="1"/>
</dbReference>
<dbReference type="InterPro" id="IPR003736">
    <property type="entry name" value="PAAI_dom"/>
</dbReference>
<sequence length="159" mass="17079">MSAGAERHERLASELESHDLLSWLDLSVVEMERGRVVFALPFDEKFANIASGTVHGGITATVIDTASGFALRTTFDSPREAALTTTDLNTRYVRPATDDLRVEAEVVRAGRTMGVTECEVTSVHEGERKVVATGGTTYRLFRQADGDDHPAGVNGGGAE</sequence>
<keyword evidence="2 4" id="KW-0378">Hydrolase</keyword>
<evidence type="ECO:0000256" key="1">
    <source>
        <dbReference type="ARBA" id="ARBA00008324"/>
    </source>
</evidence>
<dbReference type="Proteomes" id="UP001596398">
    <property type="component" value="Unassembled WGS sequence"/>
</dbReference>
<feature type="domain" description="Thioesterase" evidence="3">
    <location>
        <begin position="52"/>
        <end position="124"/>
    </location>
</feature>